<dbReference type="AlphaFoldDB" id="A0A382WHP2"/>
<dbReference type="PANTHER" id="PTHR39962:SF1">
    <property type="entry name" value="LPXI FAMILY PROTEIN"/>
    <property type="match status" value="1"/>
</dbReference>
<name>A0A382WHP2_9ZZZZ</name>
<dbReference type="Gene3D" id="3.40.140.80">
    <property type="match status" value="1"/>
</dbReference>
<evidence type="ECO:0000259" key="2">
    <source>
        <dbReference type="Pfam" id="PF17930"/>
    </source>
</evidence>
<dbReference type="Gene3D" id="3.40.50.20">
    <property type="match status" value="1"/>
</dbReference>
<evidence type="ECO:0008006" key="4">
    <source>
        <dbReference type="Google" id="ProtNLM"/>
    </source>
</evidence>
<dbReference type="EMBL" id="UINC01159840">
    <property type="protein sequence ID" value="SVD58150.1"/>
    <property type="molecule type" value="Genomic_DNA"/>
</dbReference>
<organism evidence="3">
    <name type="scientific">marine metagenome</name>
    <dbReference type="NCBI Taxonomy" id="408172"/>
    <lineage>
        <taxon>unclassified sequences</taxon>
        <taxon>metagenomes</taxon>
        <taxon>ecological metagenomes</taxon>
    </lineage>
</organism>
<dbReference type="Pfam" id="PF06230">
    <property type="entry name" value="LpxI_C"/>
    <property type="match status" value="1"/>
</dbReference>
<feature type="non-terminal residue" evidence="3">
    <location>
        <position position="214"/>
    </location>
</feature>
<accession>A0A382WHP2</accession>
<proteinExistence type="predicted"/>
<dbReference type="Pfam" id="PF17930">
    <property type="entry name" value="LpxI_N"/>
    <property type="match status" value="1"/>
</dbReference>
<dbReference type="InterPro" id="IPR043167">
    <property type="entry name" value="LpxI_C_sf"/>
</dbReference>
<evidence type="ECO:0000259" key="1">
    <source>
        <dbReference type="Pfam" id="PF06230"/>
    </source>
</evidence>
<feature type="domain" description="LpxI C-terminal" evidence="1">
    <location>
        <begin position="140"/>
        <end position="214"/>
    </location>
</feature>
<dbReference type="InterPro" id="IPR053174">
    <property type="entry name" value="LpxI"/>
</dbReference>
<dbReference type="PANTHER" id="PTHR39962">
    <property type="entry name" value="BLL4848 PROTEIN"/>
    <property type="match status" value="1"/>
</dbReference>
<evidence type="ECO:0000313" key="3">
    <source>
        <dbReference type="EMBL" id="SVD58150.1"/>
    </source>
</evidence>
<reference evidence="3" key="1">
    <citation type="submission" date="2018-05" db="EMBL/GenBank/DDBJ databases">
        <authorList>
            <person name="Lanie J.A."/>
            <person name="Ng W.-L."/>
            <person name="Kazmierczak K.M."/>
            <person name="Andrzejewski T.M."/>
            <person name="Davidsen T.M."/>
            <person name="Wayne K.J."/>
            <person name="Tettelin H."/>
            <person name="Glass J.I."/>
            <person name="Rusch D."/>
            <person name="Podicherti R."/>
            <person name="Tsui H.-C.T."/>
            <person name="Winkler M.E."/>
        </authorList>
    </citation>
    <scope>NUCLEOTIDE SEQUENCE</scope>
</reference>
<protein>
    <recommendedName>
        <fullName evidence="4">LpxI N-terminal domain-containing protein</fullName>
    </recommendedName>
</protein>
<dbReference type="InterPro" id="IPR010415">
    <property type="entry name" value="LpxI_C"/>
</dbReference>
<gene>
    <name evidence="3" type="ORF">METZ01_LOCUS411004</name>
</gene>
<dbReference type="InterPro" id="IPR041255">
    <property type="entry name" value="LpxI_N"/>
</dbReference>
<feature type="domain" description="LpxI N-terminal" evidence="2">
    <location>
        <begin position="3"/>
        <end position="135"/>
    </location>
</feature>
<sequence>MHIGLIAGNGRFPFLALNAARSLGHEVTVIAIREETDPKISQAVAAGELTELHWVSLGQLGRCIKLLKDAGIARVLMAGQVKHTKVFGGVVPDLTFLSVLRRLKTQNTDALISAVADVLGEHGIELLDSTSFLQPLLAQAGTLTRRTPSDDEQADLEFGYRMADSIAALDIGQTVVVKDRAVVAVEGMEGTDEVVCRAGRLAGAGVCVVKVAKP</sequence>